<reference evidence="4" key="1">
    <citation type="journal article" date="2019" name="Int. J. Syst. Evol. Microbiol.">
        <title>The Global Catalogue of Microorganisms (GCM) 10K type strain sequencing project: providing services to taxonomists for standard genome sequencing and annotation.</title>
        <authorList>
            <consortium name="The Broad Institute Genomics Platform"/>
            <consortium name="The Broad Institute Genome Sequencing Center for Infectious Disease"/>
            <person name="Wu L."/>
            <person name="Ma J."/>
        </authorList>
    </citation>
    <scope>NUCLEOTIDE SEQUENCE [LARGE SCALE GENOMIC DNA]</scope>
    <source>
        <strain evidence="4">TISTR 1514</strain>
    </source>
</reference>
<accession>A0ABW5UTY2</accession>
<dbReference type="Pfam" id="PF06605">
    <property type="entry name" value="Prophage_tail"/>
    <property type="match status" value="1"/>
</dbReference>
<evidence type="ECO:0000259" key="2">
    <source>
        <dbReference type="Pfam" id="PF18994"/>
    </source>
</evidence>
<comment type="caution">
    <text evidence="3">The sequence shown here is derived from an EMBL/GenBank/DDBJ whole genome shotgun (WGS) entry which is preliminary data.</text>
</comment>
<name>A0ABW5UTY2_9MICO</name>
<proteinExistence type="predicted"/>
<gene>
    <name evidence="3" type="ORF">ACFSW7_01815</name>
</gene>
<dbReference type="NCBIfam" id="TIGR01665">
    <property type="entry name" value="put_anti_recept"/>
    <property type="match status" value="1"/>
</dbReference>
<evidence type="ECO:0000313" key="4">
    <source>
        <dbReference type="Proteomes" id="UP001597492"/>
    </source>
</evidence>
<dbReference type="RefSeq" id="WP_187325738.1">
    <property type="nucleotide sequence ID" value="NZ_JBHUNE010000001.1"/>
</dbReference>
<dbReference type="InterPro" id="IPR044051">
    <property type="entry name" value="Prophage_tail_N"/>
</dbReference>
<evidence type="ECO:0000259" key="1">
    <source>
        <dbReference type="Pfam" id="PF06605"/>
    </source>
</evidence>
<dbReference type="Pfam" id="PF18994">
    <property type="entry name" value="Prophage_tailD1"/>
    <property type="match status" value="1"/>
</dbReference>
<feature type="domain" description="Tail spike" evidence="1">
    <location>
        <begin position="414"/>
        <end position="654"/>
    </location>
</feature>
<dbReference type="Proteomes" id="UP001597492">
    <property type="component" value="Unassembled WGS sequence"/>
</dbReference>
<protein>
    <submittedName>
        <fullName evidence="3">Phage tail spike protein</fullName>
    </submittedName>
</protein>
<dbReference type="Gene3D" id="2.60.120.260">
    <property type="entry name" value="Galactose-binding domain-like"/>
    <property type="match status" value="1"/>
</dbReference>
<dbReference type="EMBL" id="JBHUNE010000001">
    <property type="protein sequence ID" value="MFD2757111.1"/>
    <property type="molecule type" value="Genomic_DNA"/>
</dbReference>
<keyword evidence="4" id="KW-1185">Reference proteome</keyword>
<feature type="domain" description="Prophage endopeptidase tail N-terminal" evidence="2">
    <location>
        <begin position="334"/>
        <end position="412"/>
    </location>
</feature>
<dbReference type="InterPro" id="IPR007119">
    <property type="entry name" value="Phage_tail_spike_N"/>
</dbReference>
<dbReference type="InterPro" id="IPR010572">
    <property type="entry name" value="Tail_dom"/>
</dbReference>
<sequence>MTFNPLMSSRGGEGAPLAYLSSHTNGSLRHQVYNAAGALILDQYETPTWGEGYTGWMWVGQLVDLDAGTSQLAAVQWSGHVAWLSPVRSLSGTPNKACTAPIDIAGLPSIGMWSGGYFDDLIIAHPSAGFDFGAFVERLRLGTWATGSNEAAAGRLRVSDAAVTAVASHTLSTGAQQVSYSGGREPSRAATVYRSSNNGTSWVEGPLPASFTGLVRFDISLNAGDAFTGVELLPPSPTLAVIPTQTVPQRGSETVDLNATYTGPVSWNVAVVGLNADVQDDTLTLSAEWAAGDIPVTATVRDQWGRTASRTFTAQVEAPDWEPPQPSRYPRVPIILGTGNDQVAIIDSLSAVATSEVNGEQYFEFTVPVKHRHAGVLAPELPVSVAGDLYKVRRIETARESRVPVYSVYCEALFYDLAYAGQIDGREFLQTTAGDVLALALEGTGWTIAAVNVTTRRTYTVEDCSPLELLRTVQAQHGGDLLFDNVGKTVSLVTRSGRDVGVAFFYGRGLTESQRVVDTTSLVTRIYARNEEGVTIASVNSGVPYVEDFTWTSEVREATYDFASGTSPFTMLSMAQATLANRCKPSYSYKFTVADLSHQSGQEIDRFDVGDTVTVVDDELGIRESQRIVSVEHDIVQPWKTKVTLSGKLRELGKDSSDQAGALTTGATNRAFDLVPFNLLKNGRFDNALAHWASSGVEIVDGAGTGDYAVRFEGEGTRWIEQTVNPDNRSEYALSMHTRTTGGDVPPLRALVTVEYEDGTTETIPVELT</sequence>
<evidence type="ECO:0000313" key="3">
    <source>
        <dbReference type="EMBL" id="MFD2757111.1"/>
    </source>
</evidence>
<organism evidence="3 4">
    <name type="scientific">Gulosibacter faecalis</name>
    <dbReference type="NCBI Taxonomy" id="272240"/>
    <lineage>
        <taxon>Bacteria</taxon>
        <taxon>Bacillati</taxon>
        <taxon>Actinomycetota</taxon>
        <taxon>Actinomycetes</taxon>
        <taxon>Micrococcales</taxon>
        <taxon>Microbacteriaceae</taxon>
        <taxon>Gulosibacter</taxon>
    </lineage>
</organism>